<dbReference type="AlphaFoldDB" id="A0A5C1I6I4"/>
<proteinExistence type="predicted"/>
<gene>
    <name evidence="1" type="ORF">DEO27_026890</name>
</gene>
<dbReference type="KEGG" id="mrub:DEO27_026890"/>
<sequence>MAFVLNSVIKIGKYTFRGGVIELTIKKNVNMIVSTAVLKIPGLGRIVSLKNTINSALNVVGLGVQEAVQNLPVSSVQTGKLFAEGDKVSIDLGYNGDLRNEFRGFVRRVNLTTPVSIEIEGYAWQLRNQNILASWSKPTTVKEVLARIIQGTDIVLSPDIPTIKLTNYYIKNENGLKVLEDFQKRMLLTVYFDDNVLYVGIQEGRTTNTAAGQTGTLAEVKYSIGYNCAANQKDLKQRLAKDNLVRVRLKTKGKNGKHILYEAGDLNGSIYERIIPFSNDENYLKTKADGFLKRLKYDGYEGSITGFLQPYCQPGWKGTIIDKRFDGARAGTYFVPGIEVTFGVRGARRKTEITYRLDV</sequence>
<name>A0A5C1I6I4_9SPHI</name>
<dbReference type="Proteomes" id="UP000251402">
    <property type="component" value="Chromosome"/>
</dbReference>
<organism evidence="1 2">
    <name type="scientific">Mucilaginibacter rubeus</name>
    <dbReference type="NCBI Taxonomy" id="2027860"/>
    <lineage>
        <taxon>Bacteria</taxon>
        <taxon>Pseudomonadati</taxon>
        <taxon>Bacteroidota</taxon>
        <taxon>Sphingobacteriia</taxon>
        <taxon>Sphingobacteriales</taxon>
        <taxon>Sphingobacteriaceae</taxon>
        <taxon>Mucilaginibacter</taxon>
    </lineage>
</organism>
<evidence type="ECO:0000313" key="2">
    <source>
        <dbReference type="Proteomes" id="UP000251402"/>
    </source>
</evidence>
<evidence type="ECO:0000313" key="1">
    <source>
        <dbReference type="EMBL" id="QEM13484.1"/>
    </source>
</evidence>
<keyword evidence="2" id="KW-1185">Reference proteome</keyword>
<dbReference type="RefSeq" id="WP_112574855.1">
    <property type="nucleotide sequence ID" value="NZ_CP043450.1"/>
</dbReference>
<dbReference type="OrthoDB" id="1065075at2"/>
<reference evidence="1" key="1">
    <citation type="submission" date="2019-08" db="EMBL/GenBank/DDBJ databases">
        <title>Comparative genome analysis confer to the adaptation heavy metal polluted environment.</title>
        <authorList>
            <person name="Li Y."/>
        </authorList>
    </citation>
    <scope>NUCLEOTIDE SEQUENCE [LARGE SCALE GENOMIC DNA]</scope>
    <source>
        <strain evidence="1">P1</strain>
    </source>
</reference>
<accession>A0A5C1I6I4</accession>
<protein>
    <recommendedName>
        <fullName evidence="3">Late control protein</fullName>
    </recommendedName>
</protein>
<dbReference type="EMBL" id="CP043450">
    <property type="protein sequence ID" value="QEM13484.1"/>
    <property type="molecule type" value="Genomic_DNA"/>
</dbReference>
<evidence type="ECO:0008006" key="3">
    <source>
        <dbReference type="Google" id="ProtNLM"/>
    </source>
</evidence>